<dbReference type="InterPro" id="IPR019595">
    <property type="entry name" value="DUF2470"/>
</dbReference>
<protein>
    <submittedName>
        <fullName evidence="2">DUF2470 domain-containing protein</fullName>
    </submittedName>
</protein>
<dbReference type="Pfam" id="PF10615">
    <property type="entry name" value="DUF2470"/>
    <property type="match status" value="1"/>
</dbReference>
<comment type="caution">
    <text evidence="2">The sequence shown here is derived from an EMBL/GenBank/DDBJ whole genome shotgun (WGS) entry which is preliminary data.</text>
</comment>
<dbReference type="SUPFAM" id="SSF50475">
    <property type="entry name" value="FMN-binding split barrel"/>
    <property type="match status" value="1"/>
</dbReference>
<dbReference type="Gene3D" id="3.20.180.10">
    <property type="entry name" value="PNP-oxidase-like"/>
    <property type="match status" value="1"/>
</dbReference>
<evidence type="ECO:0000313" key="3">
    <source>
        <dbReference type="Proteomes" id="UP001220940"/>
    </source>
</evidence>
<sequence>MNKQDIIDHVNVDHLDTIKIIYKHYVKNEEIQSIKLLDLDLESLKIEVNNKEFTIPYDKKANNLSEIKYILIGMHQNAQYLIDLEPVQKEYNDFLKQNHRSVYLATQNKQKELLCSSTVLFRKNDDFYVYLAKVAQHYQNIKYNNKNLGVLLIENSQDDKTEFLRNSVQYVADLEEVNNPNLAQELLDELEKNPVEEKVAKMLKKFEGFVLFKIILKTGRAKFGFGKAYDVVNHKLIPIKMEEDHIMKK</sequence>
<organism evidence="2 3">
    <name type="scientific">Mycoplasma bradburyae</name>
    <dbReference type="NCBI Taxonomy" id="2963128"/>
    <lineage>
        <taxon>Bacteria</taxon>
        <taxon>Bacillati</taxon>
        <taxon>Mycoplasmatota</taxon>
        <taxon>Mollicutes</taxon>
        <taxon>Mycoplasmataceae</taxon>
        <taxon>Mycoplasma</taxon>
    </lineage>
</organism>
<dbReference type="InterPro" id="IPR012349">
    <property type="entry name" value="Split_barrel_FMN-bd"/>
</dbReference>
<feature type="domain" description="DUF2470" evidence="1">
    <location>
        <begin position="3"/>
        <end position="74"/>
    </location>
</feature>
<keyword evidence="3" id="KW-1185">Reference proteome</keyword>
<dbReference type="Gene3D" id="2.30.110.10">
    <property type="entry name" value="Electron Transport, Fmn-binding Protein, Chain A"/>
    <property type="match status" value="1"/>
</dbReference>
<evidence type="ECO:0000313" key="2">
    <source>
        <dbReference type="EMBL" id="MDC4181751.1"/>
    </source>
</evidence>
<dbReference type="Proteomes" id="UP001220940">
    <property type="component" value="Unassembled WGS sequence"/>
</dbReference>
<reference evidence="2" key="1">
    <citation type="submission" date="2021-11" db="EMBL/GenBank/DDBJ databases">
        <title>Description of Mycoplasma bradburyaesp. nov.from sea birds: a tribute to a great mycoplasmologist.</title>
        <authorList>
            <person name="Ramirez A.S."/>
            <person name="Poveda C."/>
            <person name="Suarez-Perez A."/>
            <person name="Rosales R.S."/>
            <person name="Dijkman R."/>
            <person name="Feberwee A."/>
            <person name="Spergser J."/>
            <person name="Szostak M.P."/>
            <person name="Ressel L."/>
            <person name="Calabuig P."/>
            <person name="Catania S."/>
            <person name="Gobbo F."/>
            <person name="Timofte D."/>
            <person name="Poveda J.B."/>
        </authorList>
    </citation>
    <scope>NUCLEOTIDE SEQUENCE [LARGE SCALE GENOMIC DNA]</scope>
    <source>
        <strain evidence="2">T158</strain>
    </source>
</reference>
<evidence type="ECO:0000259" key="1">
    <source>
        <dbReference type="Pfam" id="PF10615"/>
    </source>
</evidence>
<dbReference type="InterPro" id="IPR037119">
    <property type="entry name" value="Haem_oxidase_HugZ-like_sf"/>
</dbReference>
<gene>
    <name evidence="2" type="ORF">LNO68_00930</name>
</gene>
<dbReference type="RefSeq" id="WP_255034738.1">
    <property type="nucleotide sequence ID" value="NZ_CP101414.1"/>
</dbReference>
<dbReference type="EMBL" id="JAJHZM010000002">
    <property type="protein sequence ID" value="MDC4181751.1"/>
    <property type="molecule type" value="Genomic_DNA"/>
</dbReference>
<proteinExistence type="predicted"/>
<accession>A0ABT5G9Y6</accession>
<name>A0ABT5G9Y6_9MOLU</name>